<keyword evidence="2" id="KW-0808">Transferase</keyword>
<reference evidence="2 3" key="2">
    <citation type="submission" date="2019-09" db="EMBL/GenBank/DDBJ databases">
        <authorList>
            <person name="Jin C."/>
        </authorList>
    </citation>
    <scope>NUCLEOTIDE SEQUENCE [LARGE SCALE GENOMIC DNA]</scope>
    <source>
        <strain evidence="2 3">AN110305</strain>
    </source>
</reference>
<protein>
    <submittedName>
        <fullName evidence="2">GNAT family N-acetyltransferase</fullName>
    </submittedName>
</protein>
<dbReference type="Pfam" id="PF13302">
    <property type="entry name" value="Acetyltransf_3"/>
    <property type="match status" value="1"/>
</dbReference>
<dbReference type="PANTHER" id="PTHR43415:SF3">
    <property type="entry name" value="GNAT-FAMILY ACETYLTRANSFERASE"/>
    <property type="match status" value="1"/>
</dbReference>
<name>A0A5B2XRY8_9PSEU</name>
<dbReference type="PROSITE" id="PS51186">
    <property type="entry name" value="GNAT"/>
    <property type="match status" value="1"/>
</dbReference>
<gene>
    <name evidence="2" type="ORF">F0L68_03590</name>
</gene>
<evidence type="ECO:0000259" key="1">
    <source>
        <dbReference type="PROSITE" id="PS51186"/>
    </source>
</evidence>
<proteinExistence type="predicted"/>
<dbReference type="PANTHER" id="PTHR43415">
    <property type="entry name" value="SPERMIDINE N(1)-ACETYLTRANSFERASE"/>
    <property type="match status" value="1"/>
</dbReference>
<dbReference type="Proteomes" id="UP000323454">
    <property type="component" value="Unassembled WGS sequence"/>
</dbReference>
<dbReference type="CDD" id="cd04301">
    <property type="entry name" value="NAT_SF"/>
    <property type="match status" value="1"/>
</dbReference>
<feature type="domain" description="N-acetyltransferase" evidence="1">
    <location>
        <begin position="49"/>
        <end position="215"/>
    </location>
</feature>
<reference evidence="2 3" key="1">
    <citation type="submission" date="2019-09" db="EMBL/GenBank/DDBJ databases">
        <title>Goodfellowia gen. nov., a new genus of the Pseudonocardineae related to Actinoalloteichus, containing Goodfellowia coeruleoviolacea gen. nov., comb. nov. gen. nov., comb. nov.</title>
        <authorList>
            <person name="Labeda D."/>
        </authorList>
    </citation>
    <scope>NUCLEOTIDE SEQUENCE [LARGE SCALE GENOMIC DNA]</scope>
    <source>
        <strain evidence="2 3">AN110305</strain>
    </source>
</reference>
<evidence type="ECO:0000313" key="2">
    <source>
        <dbReference type="EMBL" id="KAA2265674.1"/>
    </source>
</evidence>
<comment type="caution">
    <text evidence="2">The sequence shown here is derived from an EMBL/GenBank/DDBJ whole genome shotgun (WGS) entry which is preliminary data.</text>
</comment>
<dbReference type="InterPro" id="IPR000182">
    <property type="entry name" value="GNAT_dom"/>
</dbReference>
<dbReference type="AlphaFoldDB" id="A0A5B2XRY8"/>
<keyword evidence="3" id="KW-1185">Reference proteome</keyword>
<dbReference type="Gene3D" id="3.40.630.30">
    <property type="match status" value="1"/>
</dbReference>
<accession>A0A5B2XRY8</accession>
<organism evidence="2 3">
    <name type="scientific">Solihabitans fulvus</name>
    <dbReference type="NCBI Taxonomy" id="1892852"/>
    <lineage>
        <taxon>Bacteria</taxon>
        <taxon>Bacillati</taxon>
        <taxon>Actinomycetota</taxon>
        <taxon>Actinomycetes</taxon>
        <taxon>Pseudonocardiales</taxon>
        <taxon>Pseudonocardiaceae</taxon>
        <taxon>Solihabitans</taxon>
    </lineage>
</organism>
<sequence length="220" mass="24376">MQAPVPSTVRWPLPFFARRRNAQCRRALKPVAAAAAGQDRPSVLTGELVTLRPLEPEDYPTLARFANDVEIALLVGGRPPTPDALPSVVALYEGRREDPHTLGFAIIANNDPGRLIGQCALFNQHQVARTAELGILIGDRDYWGRGCGTEAVSLLADYGFRLRNLHKVHLSVNATNPRAIRAYQKAGFTEEGRRRKHLWNDGEYVDLVLMGRLRDDPPPA</sequence>
<dbReference type="OrthoDB" id="9814648at2"/>
<dbReference type="InterPro" id="IPR016181">
    <property type="entry name" value="Acyl_CoA_acyltransferase"/>
</dbReference>
<dbReference type="GO" id="GO:0016747">
    <property type="term" value="F:acyltransferase activity, transferring groups other than amino-acyl groups"/>
    <property type="evidence" value="ECO:0007669"/>
    <property type="project" value="InterPro"/>
</dbReference>
<evidence type="ECO:0000313" key="3">
    <source>
        <dbReference type="Proteomes" id="UP000323454"/>
    </source>
</evidence>
<dbReference type="EMBL" id="VUOB01000005">
    <property type="protein sequence ID" value="KAA2265674.1"/>
    <property type="molecule type" value="Genomic_DNA"/>
</dbReference>
<dbReference type="SUPFAM" id="SSF55729">
    <property type="entry name" value="Acyl-CoA N-acyltransferases (Nat)"/>
    <property type="match status" value="1"/>
</dbReference>